<name>A0A1H0SFG6_9ACTN</name>
<dbReference type="NCBIfam" id="NF046117">
    <property type="entry name" value="SCO4848_fam"/>
    <property type="match status" value="1"/>
</dbReference>
<evidence type="ECO:0000313" key="2">
    <source>
        <dbReference type="EMBL" id="SDP40542.1"/>
    </source>
</evidence>
<reference evidence="2 3" key="1">
    <citation type="submission" date="2016-10" db="EMBL/GenBank/DDBJ databases">
        <authorList>
            <person name="de Groot N.N."/>
        </authorList>
    </citation>
    <scope>NUCLEOTIDE SEQUENCE [LARGE SCALE GENOMIC DNA]</scope>
    <source>
        <strain evidence="3">P4-7,KCTC 19426,CECT 7604</strain>
    </source>
</reference>
<dbReference type="Pfam" id="PF26606">
    <property type="entry name" value="SCO4848"/>
    <property type="match status" value="1"/>
</dbReference>
<dbReference type="Proteomes" id="UP000198741">
    <property type="component" value="Chromosome I"/>
</dbReference>
<dbReference type="OrthoDB" id="4954985at2"/>
<feature type="transmembrane region" description="Helical" evidence="1">
    <location>
        <begin position="7"/>
        <end position="30"/>
    </location>
</feature>
<evidence type="ECO:0008006" key="4">
    <source>
        <dbReference type="Google" id="ProtNLM"/>
    </source>
</evidence>
<keyword evidence="1" id="KW-0812">Transmembrane</keyword>
<accession>A0A1H0SFG6</accession>
<keyword evidence="1" id="KW-1133">Transmembrane helix</keyword>
<dbReference type="AlphaFoldDB" id="A0A1H0SFG6"/>
<protein>
    <recommendedName>
        <fullName evidence="4">Integral membrane protein</fullName>
    </recommendedName>
</protein>
<dbReference type="EMBL" id="LT629710">
    <property type="protein sequence ID" value="SDP40542.1"/>
    <property type="molecule type" value="Genomic_DNA"/>
</dbReference>
<keyword evidence="1" id="KW-0472">Membrane</keyword>
<sequence length="91" mass="9994">MILTRGWSLFLVVVGVFNWVIWPRFSVAVWQDRRAWSGAVGHSSPTSFLLVHAVLVITAVILGTIVGVLGIRGYLASRRRVAAPRNVAEPV</sequence>
<gene>
    <name evidence="2" type="ORF">SAMN04515671_4079</name>
</gene>
<proteinExistence type="predicted"/>
<organism evidence="2 3">
    <name type="scientific">Nakamurella panacisegetis</name>
    <dbReference type="NCBI Taxonomy" id="1090615"/>
    <lineage>
        <taxon>Bacteria</taxon>
        <taxon>Bacillati</taxon>
        <taxon>Actinomycetota</taxon>
        <taxon>Actinomycetes</taxon>
        <taxon>Nakamurellales</taxon>
        <taxon>Nakamurellaceae</taxon>
        <taxon>Nakamurella</taxon>
    </lineage>
</organism>
<keyword evidence="3" id="KW-1185">Reference proteome</keyword>
<evidence type="ECO:0000256" key="1">
    <source>
        <dbReference type="SAM" id="Phobius"/>
    </source>
</evidence>
<evidence type="ECO:0000313" key="3">
    <source>
        <dbReference type="Proteomes" id="UP000198741"/>
    </source>
</evidence>
<dbReference type="RefSeq" id="WP_090479700.1">
    <property type="nucleotide sequence ID" value="NZ_LT629710.1"/>
</dbReference>
<dbReference type="InterPro" id="IPR058061">
    <property type="entry name" value="SCO4848-like"/>
</dbReference>
<feature type="transmembrane region" description="Helical" evidence="1">
    <location>
        <begin position="50"/>
        <end position="75"/>
    </location>
</feature>
<dbReference type="STRING" id="1090615.SAMN04515671_4079"/>